<dbReference type="KEGG" id="bfa:Bfae_03130"/>
<keyword evidence="5" id="KW-1185">Reference proteome</keyword>
<dbReference type="EMBL" id="CP001643">
    <property type="protein sequence ID" value="ACU84189.1"/>
    <property type="molecule type" value="Genomic_DNA"/>
</dbReference>
<keyword evidence="1" id="KW-0788">Thiol protease</keyword>
<feature type="region of interest" description="Disordered" evidence="2">
    <location>
        <begin position="1"/>
        <end position="25"/>
    </location>
</feature>
<evidence type="ECO:0000256" key="1">
    <source>
        <dbReference type="PROSITE-ProRule" id="PRU00239"/>
    </source>
</evidence>
<evidence type="ECO:0000313" key="5">
    <source>
        <dbReference type="Proteomes" id="UP000001919"/>
    </source>
</evidence>
<organism evidence="4 5">
    <name type="scientific">Brachybacterium faecium (strain ATCC 43885 / DSM 4810 / JCM 11609 / LMG 19847 / NBRC 14762 / NCIMB 9860 / 6-10)</name>
    <dbReference type="NCBI Taxonomy" id="446465"/>
    <lineage>
        <taxon>Bacteria</taxon>
        <taxon>Bacillati</taxon>
        <taxon>Actinomycetota</taxon>
        <taxon>Actinomycetes</taxon>
        <taxon>Micrococcales</taxon>
        <taxon>Dermabacteraceae</taxon>
        <taxon>Brachybacterium</taxon>
    </lineage>
</organism>
<dbReference type="STRING" id="446465.Bfae_03130"/>
<keyword evidence="1" id="KW-0645">Protease</keyword>
<dbReference type="Proteomes" id="UP000001919">
    <property type="component" value="Chromosome"/>
</dbReference>
<dbReference type="InterPro" id="IPR001300">
    <property type="entry name" value="Peptidase_C2_calpain_cat"/>
</dbReference>
<evidence type="ECO:0000313" key="4">
    <source>
        <dbReference type="EMBL" id="ACU84189.1"/>
    </source>
</evidence>
<keyword evidence="1" id="KW-0378">Hydrolase</keyword>
<dbReference type="InterPro" id="IPR038765">
    <property type="entry name" value="Papain-like_cys_pep_sf"/>
</dbReference>
<dbReference type="HOGENOM" id="CLU_1003516_0_0_11"/>
<accession>C7MGJ8</accession>
<protein>
    <recommendedName>
        <fullName evidence="3">Calpain catalytic domain-containing protein</fullName>
    </recommendedName>
</protein>
<dbReference type="OrthoDB" id="4763361at2"/>
<dbReference type="SUPFAM" id="SSF54001">
    <property type="entry name" value="Cysteine proteinases"/>
    <property type="match status" value="1"/>
</dbReference>
<evidence type="ECO:0000256" key="2">
    <source>
        <dbReference type="SAM" id="MobiDB-lite"/>
    </source>
</evidence>
<sequence length="277" mass="29819">MDDEDRGTVPEGTPEYGDPGDAPILPSEEVQQQILDQYRRERADNPGAEDVEYAPWMDVNQQGYGDCWMLANLLAVVHEDPSWPAEHVVDNGDGTVTVTLYDHAGNPRDVTVTDDLPMRSDGSYQGAYAGPGGADFGDGDSSALWVAYVEKAMAASFQDDSAYDPGQYEAIVGGWDQAAPYLTPEGSVDSVDVQDLAATYDRDGAPVAVLTPNSDSATDTAKGDPAYVTNHVFVLTDSYTADGTTYYEFSNPHGPDKPPLVLTPEEFDDYFSGAGTY</sequence>
<dbReference type="PROSITE" id="PS50203">
    <property type="entry name" value="CALPAIN_CAT"/>
    <property type="match status" value="1"/>
</dbReference>
<proteinExistence type="predicted"/>
<gene>
    <name evidence="4" type="ordered locus">Bfae_03130</name>
</gene>
<reference evidence="4 5" key="1">
    <citation type="journal article" date="2009" name="Stand. Genomic Sci.">
        <title>Complete genome sequence of Brachybacterium faecium type strain (Schefferle 6-10).</title>
        <authorList>
            <person name="Lapidus A."/>
            <person name="Pukall R."/>
            <person name="Labuttii K."/>
            <person name="Copeland A."/>
            <person name="Del Rio T.G."/>
            <person name="Nolan M."/>
            <person name="Chen F."/>
            <person name="Lucas S."/>
            <person name="Tice H."/>
            <person name="Cheng J.F."/>
            <person name="Bruce D."/>
            <person name="Goodwin L."/>
            <person name="Pitluck S."/>
            <person name="Rohde M."/>
            <person name="Goker M."/>
            <person name="Pati A."/>
            <person name="Ivanova N."/>
            <person name="Mavrommatis K."/>
            <person name="Chen A."/>
            <person name="Palaniappan K."/>
            <person name="D'haeseleer P."/>
            <person name="Chain P."/>
            <person name="Bristow J."/>
            <person name="Eisen J.A."/>
            <person name="Markowitz V."/>
            <person name="Hugenholtz P."/>
            <person name="Kyrpides N.C."/>
            <person name="Klenk H.P."/>
        </authorList>
    </citation>
    <scope>NUCLEOTIDE SEQUENCE [LARGE SCALE GENOMIC DNA]</scope>
    <source>
        <strain evidence="5">ATCC 43885 / DSM 4810 / JCM 11609 / LMG 19847 / NBRC 14762 / NCIMB 9860 / 6-10</strain>
    </source>
</reference>
<evidence type="ECO:0000259" key="3">
    <source>
        <dbReference type="PROSITE" id="PS50203"/>
    </source>
</evidence>
<feature type="domain" description="Calpain catalytic" evidence="3">
    <location>
        <begin position="58"/>
        <end position="254"/>
    </location>
</feature>
<dbReference type="eggNOG" id="COG1572">
    <property type="taxonomic scope" value="Bacteria"/>
</dbReference>
<feature type="active site" evidence="1">
    <location>
        <position position="231"/>
    </location>
</feature>
<dbReference type="Pfam" id="PF00648">
    <property type="entry name" value="Peptidase_C2"/>
    <property type="match status" value="1"/>
</dbReference>
<dbReference type="GO" id="GO:0006508">
    <property type="term" value="P:proteolysis"/>
    <property type="evidence" value="ECO:0007669"/>
    <property type="project" value="UniProtKB-KW"/>
</dbReference>
<dbReference type="PATRIC" id="fig|446465.5.peg.309"/>
<feature type="active site" evidence="1">
    <location>
        <position position="251"/>
    </location>
</feature>
<dbReference type="AlphaFoldDB" id="C7MGJ8"/>
<name>C7MGJ8_BRAFD</name>
<dbReference type="GO" id="GO:0004198">
    <property type="term" value="F:calcium-dependent cysteine-type endopeptidase activity"/>
    <property type="evidence" value="ECO:0007669"/>
    <property type="project" value="InterPro"/>
</dbReference>
<feature type="active site" evidence="1">
    <location>
        <position position="67"/>
    </location>
</feature>